<proteinExistence type="predicted"/>
<protein>
    <submittedName>
        <fullName evidence="1">Rna-directed dna polymerase from mobile element jockey-like</fullName>
    </submittedName>
</protein>
<evidence type="ECO:0000313" key="2">
    <source>
        <dbReference type="Proteomes" id="UP001145742"/>
    </source>
</evidence>
<gene>
    <name evidence="1" type="ORF">WISP_69097</name>
</gene>
<name>A0ABQ9D8H0_9PASS</name>
<keyword evidence="2" id="KW-1185">Reference proteome</keyword>
<dbReference type="EMBL" id="WHWB01033809">
    <property type="protein sequence ID" value="KAJ7416736.1"/>
    <property type="molecule type" value="Genomic_DNA"/>
</dbReference>
<sequence length="146" mass="15949">MISGPKTSWSVTQWSILGPVLLNIFNNLADEAQCTLSKFAVDMKLEGVTGTQGYPAATRKDLNSPKKWANRNIMKLSKEKCKVLHLDRNKLMHLCSLSATQLGSSLVEKDLGVLVDPKVNMRQQCALTAKVADGSLCYSEKVLPGA</sequence>
<reference evidence="1" key="1">
    <citation type="submission" date="2019-10" db="EMBL/GenBank/DDBJ databases">
        <authorList>
            <person name="Soares A.E.R."/>
            <person name="Aleixo A."/>
            <person name="Schneider P."/>
            <person name="Miyaki C.Y."/>
            <person name="Schneider M.P."/>
            <person name="Mello C."/>
            <person name="Vasconcelos A.T.R."/>
        </authorList>
    </citation>
    <scope>NUCLEOTIDE SEQUENCE</scope>
    <source>
        <tissue evidence="1">Muscle</tissue>
    </source>
</reference>
<dbReference type="PANTHER" id="PTHR33332">
    <property type="entry name" value="REVERSE TRANSCRIPTASE DOMAIN-CONTAINING PROTEIN"/>
    <property type="match status" value="1"/>
</dbReference>
<comment type="caution">
    <text evidence="1">The sequence shown here is derived from an EMBL/GenBank/DDBJ whole genome shotgun (WGS) entry which is preliminary data.</text>
</comment>
<evidence type="ECO:0000313" key="1">
    <source>
        <dbReference type="EMBL" id="KAJ7416736.1"/>
    </source>
</evidence>
<accession>A0ABQ9D8H0</accession>
<organism evidence="1 2">
    <name type="scientific">Willisornis vidua</name>
    <name type="common">Xingu scale-backed antbird</name>
    <dbReference type="NCBI Taxonomy" id="1566151"/>
    <lineage>
        <taxon>Eukaryota</taxon>
        <taxon>Metazoa</taxon>
        <taxon>Chordata</taxon>
        <taxon>Craniata</taxon>
        <taxon>Vertebrata</taxon>
        <taxon>Euteleostomi</taxon>
        <taxon>Archelosauria</taxon>
        <taxon>Archosauria</taxon>
        <taxon>Dinosauria</taxon>
        <taxon>Saurischia</taxon>
        <taxon>Theropoda</taxon>
        <taxon>Coelurosauria</taxon>
        <taxon>Aves</taxon>
        <taxon>Neognathae</taxon>
        <taxon>Neoaves</taxon>
        <taxon>Telluraves</taxon>
        <taxon>Australaves</taxon>
        <taxon>Passeriformes</taxon>
        <taxon>Thamnophilidae</taxon>
        <taxon>Willisornis</taxon>
    </lineage>
</organism>
<dbReference type="Proteomes" id="UP001145742">
    <property type="component" value="Unassembled WGS sequence"/>
</dbReference>